<keyword evidence="5" id="KW-1015">Disulfide bond</keyword>
<comment type="cofactor">
    <cofactor evidence="1">
        <name>Ca(2+)</name>
        <dbReference type="ChEBI" id="CHEBI:29108"/>
    </cofactor>
</comment>
<name>A0A673W4Z7_SALTR</name>
<dbReference type="AlphaFoldDB" id="A0A673W4Z7"/>
<dbReference type="KEGG" id="stru:115207534"/>
<dbReference type="Pfam" id="PF00354">
    <property type="entry name" value="Pentaxin"/>
    <property type="match status" value="1"/>
</dbReference>
<dbReference type="SMART" id="SM00159">
    <property type="entry name" value="PTX"/>
    <property type="match status" value="1"/>
</dbReference>
<dbReference type="PANTHER" id="PTHR45869">
    <property type="entry name" value="C-REACTIVE PROTEIN-RELATED"/>
    <property type="match status" value="1"/>
</dbReference>
<dbReference type="PRINTS" id="PR00895">
    <property type="entry name" value="PENTAXIN"/>
</dbReference>
<dbReference type="PROSITE" id="PS51828">
    <property type="entry name" value="PTX_2"/>
    <property type="match status" value="1"/>
</dbReference>
<dbReference type="SUPFAM" id="SSF49899">
    <property type="entry name" value="Concanavalin A-like lectins/glucanases"/>
    <property type="match status" value="1"/>
</dbReference>
<accession>A0A673W4Z7</accession>
<proteinExistence type="predicted"/>
<dbReference type="InterPro" id="IPR051005">
    <property type="entry name" value="Pentraxin_domain"/>
</dbReference>
<keyword evidence="3" id="KW-0732">Signal</keyword>
<dbReference type="OrthoDB" id="547680at2759"/>
<keyword evidence="4" id="KW-0106">Calcium</keyword>
<keyword evidence="9" id="KW-1185">Reference proteome</keyword>
<dbReference type="OMA" id="SNSYVEM"/>
<dbReference type="GeneID" id="115207534"/>
<dbReference type="GeneTree" id="ENSGT01100000263515"/>
<dbReference type="RefSeq" id="XP_029630536.1">
    <property type="nucleotide sequence ID" value="XM_029774676.1"/>
</dbReference>
<evidence type="ECO:0000259" key="7">
    <source>
        <dbReference type="PROSITE" id="PS51828"/>
    </source>
</evidence>
<dbReference type="Gene3D" id="2.60.120.200">
    <property type="match status" value="1"/>
</dbReference>
<evidence type="ECO:0000313" key="9">
    <source>
        <dbReference type="Proteomes" id="UP000472277"/>
    </source>
</evidence>
<dbReference type="GO" id="GO:0046872">
    <property type="term" value="F:metal ion binding"/>
    <property type="evidence" value="ECO:0007669"/>
    <property type="project" value="UniProtKB-KW"/>
</dbReference>
<feature type="domain" description="Pentraxin (PTX)" evidence="7">
    <location>
        <begin position="77"/>
        <end position="278"/>
    </location>
</feature>
<dbReference type="InterPro" id="IPR013320">
    <property type="entry name" value="ConA-like_dom_sf"/>
</dbReference>
<dbReference type="InParanoid" id="A0A673W4Z7"/>
<comment type="caution">
    <text evidence="6">Lacks conserved residue(s) required for the propagation of feature annotation.</text>
</comment>
<organism evidence="8 9">
    <name type="scientific">Salmo trutta</name>
    <name type="common">Brown trout</name>
    <dbReference type="NCBI Taxonomy" id="8032"/>
    <lineage>
        <taxon>Eukaryota</taxon>
        <taxon>Metazoa</taxon>
        <taxon>Chordata</taxon>
        <taxon>Craniata</taxon>
        <taxon>Vertebrata</taxon>
        <taxon>Euteleostomi</taxon>
        <taxon>Actinopterygii</taxon>
        <taxon>Neopterygii</taxon>
        <taxon>Teleostei</taxon>
        <taxon>Protacanthopterygii</taxon>
        <taxon>Salmoniformes</taxon>
        <taxon>Salmonidae</taxon>
        <taxon>Salmoninae</taxon>
        <taxon>Salmo</taxon>
    </lineage>
</organism>
<keyword evidence="2" id="KW-0479">Metal-binding</keyword>
<dbReference type="Ensembl" id="ENSSTUT00000003488.1">
    <property type="protein sequence ID" value="ENSSTUP00000003281.1"/>
    <property type="gene ID" value="ENSSTUG00000001639.1"/>
</dbReference>
<evidence type="ECO:0000256" key="2">
    <source>
        <dbReference type="ARBA" id="ARBA00022723"/>
    </source>
</evidence>
<gene>
    <name evidence="8" type="primary">LOC115207534</name>
</gene>
<dbReference type="PANTHER" id="PTHR45869:SF2">
    <property type="entry name" value="C-REACTIVE PROTEIN-RELATED"/>
    <property type="match status" value="1"/>
</dbReference>
<evidence type="ECO:0000256" key="6">
    <source>
        <dbReference type="PROSITE-ProRule" id="PRU01172"/>
    </source>
</evidence>
<evidence type="ECO:0000256" key="4">
    <source>
        <dbReference type="ARBA" id="ARBA00022837"/>
    </source>
</evidence>
<dbReference type="PROSITE" id="PS00289">
    <property type="entry name" value="PTX_1"/>
    <property type="match status" value="1"/>
</dbReference>
<evidence type="ECO:0000256" key="1">
    <source>
        <dbReference type="ARBA" id="ARBA00001913"/>
    </source>
</evidence>
<dbReference type="InterPro" id="IPR001759">
    <property type="entry name" value="PTX_dom"/>
</dbReference>
<reference evidence="8" key="1">
    <citation type="submission" date="2025-08" db="UniProtKB">
        <authorList>
            <consortium name="Ensembl"/>
        </authorList>
    </citation>
    <scope>IDENTIFICATION</scope>
</reference>
<protein>
    <submittedName>
        <fullName evidence="8">Pentraxin fusion protein-like</fullName>
    </submittedName>
</protein>
<reference evidence="8" key="2">
    <citation type="submission" date="2025-09" db="UniProtKB">
        <authorList>
            <consortium name="Ensembl"/>
        </authorList>
    </citation>
    <scope>IDENTIFICATION</scope>
</reference>
<sequence>MSLHIPAAFWSSFTDDNRDLTLTSCRFQFHPVVMTGSLARRISHTSPRSALWDKMGLLATLLIFGVSLSLASAERPMRRSLVFPMETDNSYVELVPQKNLDMEAFTLCMRVATELAKGKREIILFAYRTLYHDELNVWREADGKYSLYLSGDGVLFHLPELNTFQTHLCLTWDSKSGMAAFHADGKRSVRKEYKPGHKVQKGGKVILGQDPDSFLKDFESKQSFIGEITDVNMWDYVLSDAMIEALHVGKRMPRGNIFDWETIELIVNGNVKVITEEL</sequence>
<evidence type="ECO:0000256" key="3">
    <source>
        <dbReference type="ARBA" id="ARBA00022729"/>
    </source>
</evidence>
<evidence type="ECO:0000256" key="5">
    <source>
        <dbReference type="ARBA" id="ARBA00023157"/>
    </source>
</evidence>
<dbReference type="InterPro" id="IPR030476">
    <property type="entry name" value="Pentaxin_CS"/>
</dbReference>
<dbReference type="Proteomes" id="UP000472277">
    <property type="component" value="Chromosome 14"/>
</dbReference>
<evidence type="ECO:0000313" key="8">
    <source>
        <dbReference type="Ensembl" id="ENSSTUP00000003281.1"/>
    </source>
</evidence>